<evidence type="ECO:0000313" key="2">
    <source>
        <dbReference type="EMBL" id="MCD7469857.1"/>
    </source>
</evidence>
<reference evidence="2 3" key="1">
    <citation type="journal article" date="2021" name="BMC Genomics">
        <title>Datura genome reveals duplications of psychoactive alkaloid biosynthetic genes and high mutation rate following tissue culture.</title>
        <authorList>
            <person name="Rajewski A."/>
            <person name="Carter-House D."/>
            <person name="Stajich J."/>
            <person name="Litt A."/>
        </authorList>
    </citation>
    <scope>NUCLEOTIDE SEQUENCE [LARGE SCALE GENOMIC DNA]</scope>
    <source>
        <strain evidence="2">AR-01</strain>
    </source>
</reference>
<proteinExistence type="predicted"/>
<accession>A0ABS8TEJ7</accession>
<feature type="compositionally biased region" description="Polar residues" evidence="1">
    <location>
        <begin position="12"/>
        <end position="40"/>
    </location>
</feature>
<sequence>MCPGQLEDESPSSDATNSREVVLETSTTTNIVDSNTSGYTADSPMHTTDQHLGDQTSYSLDLIESSSDGENDNSDVDHEPQGDTDHEPQGDMESLDVTKVVYNPNGIHIEVDLSG</sequence>
<dbReference type="Proteomes" id="UP000823775">
    <property type="component" value="Unassembled WGS sequence"/>
</dbReference>
<evidence type="ECO:0000313" key="3">
    <source>
        <dbReference type="Proteomes" id="UP000823775"/>
    </source>
</evidence>
<feature type="compositionally biased region" description="Basic and acidic residues" evidence="1">
    <location>
        <begin position="75"/>
        <end position="89"/>
    </location>
</feature>
<protein>
    <submittedName>
        <fullName evidence="2">Uncharacterized protein</fullName>
    </submittedName>
</protein>
<comment type="caution">
    <text evidence="2">The sequence shown here is derived from an EMBL/GenBank/DDBJ whole genome shotgun (WGS) entry which is preliminary data.</text>
</comment>
<organism evidence="2 3">
    <name type="scientific">Datura stramonium</name>
    <name type="common">Jimsonweed</name>
    <name type="synonym">Common thornapple</name>
    <dbReference type="NCBI Taxonomy" id="4076"/>
    <lineage>
        <taxon>Eukaryota</taxon>
        <taxon>Viridiplantae</taxon>
        <taxon>Streptophyta</taxon>
        <taxon>Embryophyta</taxon>
        <taxon>Tracheophyta</taxon>
        <taxon>Spermatophyta</taxon>
        <taxon>Magnoliopsida</taxon>
        <taxon>eudicotyledons</taxon>
        <taxon>Gunneridae</taxon>
        <taxon>Pentapetalae</taxon>
        <taxon>asterids</taxon>
        <taxon>lamiids</taxon>
        <taxon>Solanales</taxon>
        <taxon>Solanaceae</taxon>
        <taxon>Solanoideae</taxon>
        <taxon>Datureae</taxon>
        <taxon>Datura</taxon>
    </lineage>
</organism>
<evidence type="ECO:0000256" key="1">
    <source>
        <dbReference type="SAM" id="MobiDB-lite"/>
    </source>
</evidence>
<keyword evidence="3" id="KW-1185">Reference proteome</keyword>
<dbReference type="EMBL" id="JACEIK010001497">
    <property type="protein sequence ID" value="MCD7469857.1"/>
    <property type="molecule type" value="Genomic_DNA"/>
</dbReference>
<name>A0ABS8TEJ7_DATST</name>
<feature type="region of interest" description="Disordered" evidence="1">
    <location>
        <begin position="1"/>
        <end position="96"/>
    </location>
</feature>
<feature type="compositionally biased region" description="Acidic residues" evidence="1">
    <location>
        <begin position="1"/>
        <end position="11"/>
    </location>
</feature>
<gene>
    <name evidence="2" type="ORF">HAX54_009169</name>
</gene>